<dbReference type="PRINTS" id="PR00616">
    <property type="entry name" value="CCAATSUBUNTB"/>
</dbReference>
<dbReference type="GO" id="GO:0005634">
    <property type="term" value="C:nucleus"/>
    <property type="evidence" value="ECO:0007669"/>
    <property type="project" value="UniProtKB-SubCell"/>
</dbReference>
<dbReference type="SMART" id="SM00521">
    <property type="entry name" value="CBF"/>
    <property type="match status" value="1"/>
</dbReference>
<dbReference type="GO" id="GO:0003700">
    <property type="term" value="F:DNA-binding transcription factor activity"/>
    <property type="evidence" value="ECO:0007669"/>
    <property type="project" value="UniProtKB-UniRule"/>
</dbReference>
<reference evidence="7" key="2">
    <citation type="submission" date="2023-05" db="EMBL/GenBank/DDBJ databases">
        <authorList>
            <person name="Schelkunov M.I."/>
        </authorList>
    </citation>
    <scope>NUCLEOTIDE SEQUENCE</scope>
    <source>
        <strain evidence="7">Hsosn_3</strain>
        <tissue evidence="7">Leaf</tissue>
    </source>
</reference>
<dbReference type="Gene3D" id="6.10.250.2430">
    <property type="match status" value="1"/>
</dbReference>
<keyword evidence="4 6" id="KW-0804">Transcription</keyword>
<evidence type="ECO:0000256" key="3">
    <source>
        <dbReference type="ARBA" id="ARBA00023125"/>
    </source>
</evidence>
<name>A0AAD8M7V1_9APIA</name>
<evidence type="ECO:0000256" key="1">
    <source>
        <dbReference type="ARBA" id="ARBA00004123"/>
    </source>
</evidence>
<evidence type="ECO:0000256" key="5">
    <source>
        <dbReference type="ARBA" id="ARBA00023242"/>
    </source>
</evidence>
<proteinExistence type="inferred from homology"/>
<dbReference type="GO" id="GO:0003677">
    <property type="term" value="F:DNA binding"/>
    <property type="evidence" value="ECO:0007669"/>
    <property type="project" value="UniProtKB-KW"/>
</dbReference>
<evidence type="ECO:0000256" key="4">
    <source>
        <dbReference type="ARBA" id="ARBA00023163"/>
    </source>
</evidence>
<comment type="caution">
    <text evidence="7">The sequence shown here is derived from an EMBL/GenBank/DDBJ whole genome shotgun (WGS) entry which is preliminary data.</text>
</comment>
<evidence type="ECO:0000256" key="2">
    <source>
        <dbReference type="ARBA" id="ARBA00023015"/>
    </source>
</evidence>
<dbReference type="Proteomes" id="UP001237642">
    <property type="component" value="Unassembled WGS sequence"/>
</dbReference>
<dbReference type="PROSITE" id="PS51152">
    <property type="entry name" value="NFYA_HAP2_2"/>
    <property type="match status" value="1"/>
</dbReference>
<organism evidence="7 8">
    <name type="scientific">Heracleum sosnowskyi</name>
    <dbReference type="NCBI Taxonomy" id="360622"/>
    <lineage>
        <taxon>Eukaryota</taxon>
        <taxon>Viridiplantae</taxon>
        <taxon>Streptophyta</taxon>
        <taxon>Embryophyta</taxon>
        <taxon>Tracheophyta</taxon>
        <taxon>Spermatophyta</taxon>
        <taxon>Magnoliopsida</taxon>
        <taxon>eudicotyledons</taxon>
        <taxon>Gunneridae</taxon>
        <taxon>Pentapetalae</taxon>
        <taxon>asterids</taxon>
        <taxon>campanulids</taxon>
        <taxon>Apiales</taxon>
        <taxon>Apiaceae</taxon>
        <taxon>Apioideae</taxon>
        <taxon>apioid superclade</taxon>
        <taxon>Tordylieae</taxon>
        <taxon>Tordyliinae</taxon>
        <taxon>Heracleum</taxon>
    </lineage>
</organism>
<keyword evidence="5 6" id="KW-0539">Nucleus</keyword>
<keyword evidence="3 6" id="KW-0238">DNA-binding</keyword>
<accession>A0AAD8M7V1</accession>
<comment type="similarity">
    <text evidence="6">Belongs to the NFYA/HAP2 subunit family.</text>
</comment>
<comment type="subcellular location">
    <subcellularLocation>
        <location evidence="1 6">Nucleus</location>
    </subcellularLocation>
</comment>
<comment type="function">
    <text evidence="6">Component of the sequence-specific heterotrimeric transcription factor (NF-Y) which specifically recognizes a 5'-CCAAT-3' box motif found in the promoters of its target genes.</text>
</comment>
<dbReference type="AlphaFoldDB" id="A0AAD8M7V1"/>
<dbReference type="PANTHER" id="PTHR12632">
    <property type="entry name" value="TRANSCRIPTION FACTOR NF-Y ALPHA-RELATED"/>
    <property type="match status" value="1"/>
</dbReference>
<dbReference type="EMBL" id="JAUIZM010000009">
    <property type="protein sequence ID" value="KAK1362807.1"/>
    <property type="molecule type" value="Genomic_DNA"/>
</dbReference>
<dbReference type="InterPro" id="IPR001289">
    <property type="entry name" value="NFYA"/>
</dbReference>
<evidence type="ECO:0000313" key="7">
    <source>
        <dbReference type="EMBL" id="KAK1362807.1"/>
    </source>
</evidence>
<protein>
    <recommendedName>
        <fullName evidence="6">Nuclear transcription factor Y subunit</fullName>
    </recommendedName>
</protein>
<comment type="subunit">
    <text evidence="6">Heterotrimer.</text>
</comment>
<keyword evidence="2 6" id="KW-0805">Transcription regulation</keyword>
<reference evidence="7" key="1">
    <citation type="submission" date="2023-02" db="EMBL/GenBank/DDBJ databases">
        <title>Genome of toxic invasive species Heracleum sosnowskyi carries increased number of genes despite the absence of recent whole-genome duplications.</title>
        <authorList>
            <person name="Schelkunov M."/>
            <person name="Shtratnikova V."/>
            <person name="Makarenko M."/>
            <person name="Klepikova A."/>
            <person name="Omelchenko D."/>
            <person name="Novikova G."/>
            <person name="Obukhova E."/>
            <person name="Bogdanov V."/>
            <person name="Penin A."/>
            <person name="Logacheva M."/>
        </authorList>
    </citation>
    <scope>NUCLEOTIDE SEQUENCE</scope>
    <source>
        <strain evidence="7">Hsosn_3</strain>
        <tissue evidence="7">Leaf</tissue>
    </source>
</reference>
<evidence type="ECO:0000256" key="6">
    <source>
        <dbReference type="RuleBase" id="RU367155"/>
    </source>
</evidence>
<keyword evidence="8" id="KW-1185">Reference proteome</keyword>
<evidence type="ECO:0000313" key="8">
    <source>
        <dbReference type="Proteomes" id="UP001237642"/>
    </source>
</evidence>
<gene>
    <name evidence="7" type="ORF">POM88_038368</name>
</gene>
<sequence>MYDLLKEEFVLSTADSVTPCVIASSPCWTSAKSHLYNSYVDQSCLSKSLSLKMATQSPQLQSSKQLQFHLQDQDLCPTHLSSQSYPEMAGSIESNLYGQDMISTKSSYKTIHAKLDFSKETLSTQAHDYVCPALVDFREQLARVPLAYPDPHSHRLLANGPKSVVYHPNIMAAASTRLPLPLEFSQDEPIYVNAKQYSAILRRREYRAKLDAQKKLIKGRKGRKPYLHESRHLHALKRARGSGGRFLNKKKLEEWRFSAYPTQGEVDLRGGKPTSSYSLPVRVHNFH</sequence>
<dbReference type="Pfam" id="PF02045">
    <property type="entry name" value="CBFB_NFYA"/>
    <property type="match status" value="1"/>
</dbReference>